<reference evidence="5" key="5">
    <citation type="submission" date="2020-05" db="EMBL/GenBank/DDBJ databases">
        <title>Genomic insights into acetone-butanol-ethanol (ABE) fermentation by sequencing solventogenic clostridia strains.</title>
        <authorList>
            <person name="Brown S."/>
        </authorList>
    </citation>
    <scope>NUCLEOTIDE SEQUENCE</scope>
    <source>
        <strain evidence="6">DJ123</strain>
        <strain evidence="5">DJ126</strain>
    </source>
</reference>
<dbReference type="AlphaFoldDB" id="A0A0B5QKR7"/>
<dbReference type="KEGG" id="cbei:LF65_04987"/>
<dbReference type="EMBL" id="CP010086">
    <property type="protein sequence ID" value="AJH01516.1"/>
    <property type="molecule type" value="Genomic_DNA"/>
</dbReference>
<dbReference type="Proteomes" id="UP000190959">
    <property type="component" value="Unassembled WGS sequence"/>
</dbReference>
<dbReference type="EMBL" id="JABAGV010000003">
    <property type="protein sequence ID" value="MBC2473501.1"/>
    <property type="molecule type" value="Genomic_DNA"/>
</dbReference>
<sequence>MNEKHITLCNKLLYYLVAPGLLLYFISIDSGIITSSFGVLAIFGLAILLGVGIPMIYKRKNPEYKFNISSKYANAMAILVILELTYNMSK</sequence>
<name>A0A0B5QKR7_CLOBE</name>
<reference evidence="8" key="1">
    <citation type="submission" date="2014-12" db="EMBL/GenBank/DDBJ databases">
        <title>Genome sequence of Clostridium beijerinckii strain 59B.</title>
        <authorList>
            <person name="Little G.T."/>
            <person name="Minton N.P."/>
        </authorList>
    </citation>
    <scope>NUCLEOTIDE SEQUENCE [LARGE SCALE GENOMIC DNA]</scope>
    <source>
        <strain evidence="8">59B</strain>
    </source>
</reference>
<evidence type="ECO:0000313" key="8">
    <source>
        <dbReference type="Proteomes" id="UP000031866"/>
    </source>
</evidence>
<proteinExistence type="predicted"/>
<feature type="transmembrane region" description="Helical" evidence="1">
    <location>
        <begin position="12"/>
        <end position="33"/>
    </location>
</feature>
<keyword evidence="1" id="KW-1133">Transmembrane helix</keyword>
<reference evidence="3" key="7">
    <citation type="journal article" date="2022" name="Nat. Biotechnol.">
        <title>Carbon-negative production of acetone and isopropanol by gas fermentation at industrial pilot scale.</title>
        <authorList>
            <person name="Liew F.E."/>
            <person name="Nogle R."/>
            <person name="Abdalla T."/>
            <person name="Rasor B.J."/>
            <person name="Canter C."/>
            <person name="Jensen R.O."/>
            <person name="Wang L."/>
            <person name="Strutz J."/>
            <person name="Chirania P."/>
            <person name="De Tissera S."/>
            <person name="Mueller A.P."/>
            <person name="Ruan Z."/>
            <person name="Gao A."/>
            <person name="Tran L."/>
            <person name="Engle N.L."/>
            <person name="Bromley J.C."/>
            <person name="Daniell J."/>
            <person name="Conrado R."/>
            <person name="Tschaplinski T.J."/>
            <person name="Giannone R.J."/>
            <person name="Hettich R.L."/>
            <person name="Karim A.S."/>
            <person name="Simpson S.D."/>
            <person name="Brown S.D."/>
            <person name="Leang C."/>
            <person name="Jewett M.C."/>
            <person name="Kopke M."/>
        </authorList>
    </citation>
    <scope>NUCLEOTIDE SEQUENCE</scope>
    <source>
        <strain evidence="3">DJ015</strain>
    </source>
</reference>
<dbReference type="EMBL" id="MWMH01000001">
    <property type="protein sequence ID" value="OOP75051.1"/>
    <property type="molecule type" value="Genomic_DNA"/>
</dbReference>
<keyword evidence="1" id="KW-0812">Transmembrane</keyword>
<reference evidence="3" key="4">
    <citation type="submission" date="2020-04" db="EMBL/GenBank/DDBJ databases">
        <authorList>
            <person name="Brown S."/>
        </authorList>
    </citation>
    <scope>NUCLEOTIDE SEQUENCE</scope>
    <source>
        <strain evidence="3">DJ015</strain>
    </source>
</reference>
<evidence type="ECO:0000313" key="6">
    <source>
        <dbReference type="EMBL" id="NSB12801.1"/>
    </source>
</evidence>
<reference evidence="7 9" key="3">
    <citation type="submission" date="2017-02" db="EMBL/GenBank/DDBJ databases">
        <title>Genome sequence of Clostridium beijerinckii Br21.</title>
        <authorList>
            <person name="Fonseca B.C."/>
            <person name="Guazzaroni M.E."/>
            <person name="Riano-Pachon D.M."/>
            <person name="Reginatto V."/>
        </authorList>
    </citation>
    <scope>NUCLEOTIDE SEQUENCE [LARGE SCALE GENOMIC DNA]</scope>
    <source>
        <strain evidence="7 9">Br21</strain>
    </source>
</reference>
<dbReference type="RefSeq" id="WP_012060607.1">
    <property type="nucleotide sequence ID" value="NZ_BKAK01000147.1"/>
</dbReference>
<accession>A0A0B5QKR7</accession>
<gene>
    <name evidence="6" type="ORF">BCD95_001060</name>
    <name evidence="7" type="ORF">CBEIBR21_02470</name>
    <name evidence="5" type="ORF">DFH45_002636</name>
    <name evidence="3" type="ORF">HGI39_02055</name>
    <name evidence="4" type="ORF">IS491_09000</name>
    <name evidence="2" type="ORF">LF65_04987</name>
</gene>
<organism evidence="2 8">
    <name type="scientific">Clostridium beijerinckii</name>
    <name type="common">Clostridium MP</name>
    <dbReference type="NCBI Taxonomy" id="1520"/>
    <lineage>
        <taxon>Bacteria</taxon>
        <taxon>Bacillati</taxon>
        <taxon>Bacillota</taxon>
        <taxon>Clostridia</taxon>
        <taxon>Eubacteriales</taxon>
        <taxon>Clostridiaceae</taxon>
        <taxon>Clostridium</taxon>
    </lineage>
</organism>
<evidence type="ECO:0000313" key="5">
    <source>
        <dbReference type="EMBL" id="NRV09673.1"/>
    </source>
</evidence>
<evidence type="ECO:0000313" key="9">
    <source>
        <dbReference type="Proteomes" id="UP000190959"/>
    </source>
</evidence>
<evidence type="ECO:0000256" key="1">
    <source>
        <dbReference type="SAM" id="Phobius"/>
    </source>
</evidence>
<dbReference type="Proteomes" id="UP000031866">
    <property type="component" value="Chromosome"/>
</dbReference>
<dbReference type="EMBL" id="JABTDW010000001">
    <property type="protein sequence ID" value="NSB12801.1"/>
    <property type="molecule type" value="Genomic_DNA"/>
</dbReference>
<feature type="transmembrane region" description="Helical" evidence="1">
    <location>
        <begin position="39"/>
        <end position="57"/>
    </location>
</feature>
<reference evidence="4" key="6">
    <citation type="submission" date="2020-11" db="EMBL/GenBank/DDBJ databases">
        <authorList>
            <person name="Thieme N."/>
            <person name="Liebl W."/>
            <person name="Zverlov V."/>
        </authorList>
    </citation>
    <scope>NUCLEOTIDE SEQUENCE</scope>
    <source>
        <strain evidence="4">NT08</strain>
    </source>
</reference>
<dbReference type="EMBL" id="JADOEF010000001">
    <property type="protein sequence ID" value="MBF7808792.1"/>
    <property type="molecule type" value="Genomic_DNA"/>
</dbReference>
<dbReference type="GeneID" id="66347323"/>
<dbReference type="Proteomes" id="UP000821656">
    <property type="component" value="Unassembled WGS sequence"/>
</dbReference>
<dbReference type="OrthoDB" id="1911576at2"/>
<evidence type="ECO:0000313" key="3">
    <source>
        <dbReference type="EMBL" id="MBC2473501.1"/>
    </source>
</evidence>
<dbReference type="Proteomes" id="UP001194098">
    <property type="component" value="Unassembled WGS sequence"/>
</dbReference>
<dbReference type="Proteomes" id="UP000822184">
    <property type="component" value="Unassembled WGS sequence"/>
</dbReference>
<evidence type="ECO:0000313" key="4">
    <source>
        <dbReference type="EMBL" id="MBF7808792.1"/>
    </source>
</evidence>
<evidence type="ECO:0000313" key="7">
    <source>
        <dbReference type="EMBL" id="OOP75051.1"/>
    </source>
</evidence>
<dbReference type="Proteomes" id="UP000631418">
    <property type="component" value="Unassembled WGS sequence"/>
</dbReference>
<evidence type="ECO:0000313" key="2">
    <source>
        <dbReference type="EMBL" id="AJH01516.1"/>
    </source>
</evidence>
<keyword evidence="1" id="KW-0472">Membrane</keyword>
<reference evidence="2" key="2">
    <citation type="submission" date="2016-02" db="EMBL/GenBank/DDBJ databases">
        <title>Genome sequence of Clostridium beijerinckii strain 59B.</title>
        <authorList>
            <person name="Little G.T."/>
            <person name="Minton N.P."/>
        </authorList>
    </citation>
    <scope>NUCLEOTIDE SEQUENCE</scope>
    <source>
        <strain evidence="2">NCIMB 14988</strain>
    </source>
</reference>
<dbReference type="EMBL" id="JABSXK010000001">
    <property type="protein sequence ID" value="NRV09673.1"/>
    <property type="molecule type" value="Genomic_DNA"/>
</dbReference>
<protein>
    <submittedName>
        <fullName evidence="5">Membrane protein YdbS with pleckstrin-like domain</fullName>
    </submittedName>
</protein>